<dbReference type="Proteomes" id="UP000276133">
    <property type="component" value="Unassembled WGS sequence"/>
</dbReference>
<keyword evidence="2" id="KW-1185">Reference proteome</keyword>
<sequence>MDIIISSNLIRQMSELKKIFKGIISDPMGWTLFTANNYYGIRVKKLICVVLNAIYIFIKDKISEVEFFQSTRLKKYSGIFRFDD</sequence>
<proteinExistence type="predicted"/>
<dbReference type="EMBL" id="REGN01013076">
    <property type="protein sequence ID" value="RMZ94408.1"/>
    <property type="molecule type" value="Genomic_DNA"/>
</dbReference>
<protein>
    <submittedName>
        <fullName evidence="1">Uncharacterized protein</fullName>
    </submittedName>
</protein>
<organism evidence="1 2">
    <name type="scientific">Brachionus plicatilis</name>
    <name type="common">Marine rotifer</name>
    <name type="synonym">Brachionus muelleri</name>
    <dbReference type="NCBI Taxonomy" id="10195"/>
    <lineage>
        <taxon>Eukaryota</taxon>
        <taxon>Metazoa</taxon>
        <taxon>Spiralia</taxon>
        <taxon>Gnathifera</taxon>
        <taxon>Rotifera</taxon>
        <taxon>Eurotatoria</taxon>
        <taxon>Monogononta</taxon>
        <taxon>Pseudotrocha</taxon>
        <taxon>Ploima</taxon>
        <taxon>Brachionidae</taxon>
        <taxon>Brachionus</taxon>
    </lineage>
</organism>
<gene>
    <name evidence="1" type="ORF">BpHYR1_037672</name>
</gene>
<accession>A0A3M7P5R1</accession>
<evidence type="ECO:0000313" key="1">
    <source>
        <dbReference type="EMBL" id="RMZ94408.1"/>
    </source>
</evidence>
<name>A0A3M7P5R1_BRAPC</name>
<evidence type="ECO:0000313" key="2">
    <source>
        <dbReference type="Proteomes" id="UP000276133"/>
    </source>
</evidence>
<reference evidence="1 2" key="1">
    <citation type="journal article" date="2018" name="Sci. Rep.">
        <title>Genomic signatures of local adaptation to the degree of environmental predictability in rotifers.</title>
        <authorList>
            <person name="Franch-Gras L."/>
            <person name="Hahn C."/>
            <person name="Garcia-Roger E.M."/>
            <person name="Carmona M.J."/>
            <person name="Serra M."/>
            <person name="Gomez A."/>
        </authorList>
    </citation>
    <scope>NUCLEOTIDE SEQUENCE [LARGE SCALE GENOMIC DNA]</scope>
    <source>
        <strain evidence="1">HYR1</strain>
    </source>
</reference>
<comment type="caution">
    <text evidence="1">The sequence shown here is derived from an EMBL/GenBank/DDBJ whole genome shotgun (WGS) entry which is preliminary data.</text>
</comment>
<dbReference type="AlphaFoldDB" id="A0A3M7P5R1"/>